<dbReference type="InterPro" id="IPR003658">
    <property type="entry name" value="Anti-sigma_ant"/>
</dbReference>
<evidence type="ECO:0000313" key="6">
    <source>
        <dbReference type="Proteomes" id="UP000554286"/>
    </source>
</evidence>
<organism evidence="5 6">
    <name type="scientific">Roseospira visakhapatnamensis</name>
    <dbReference type="NCBI Taxonomy" id="390880"/>
    <lineage>
        <taxon>Bacteria</taxon>
        <taxon>Pseudomonadati</taxon>
        <taxon>Pseudomonadota</taxon>
        <taxon>Alphaproteobacteria</taxon>
        <taxon>Rhodospirillales</taxon>
        <taxon>Rhodospirillaceae</taxon>
        <taxon>Roseospira</taxon>
    </lineage>
</organism>
<dbReference type="Pfam" id="PF01740">
    <property type="entry name" value="STAS"/>
    <property type="match status" value="1"/>
</dbReference>
<dbReference type="Gene3D" id="3.30.750.24">
    <property type="entry name" value="STAS domain"/>
    <property type="match status" value="1"/>
</dbReference>
<protein>
    <recommendedName>
        <fullName evidence="2">Anti-sigma factor antagonist</fullName>
    </recommendedName>
</protein>
<keyword evidence="6" id="KW-1185">Reference proteome</keyword>
<name>A0A7W6RFF8_9PROT</name>
<dbReference type="RefSeq" id="WP_184046838.1">
    <property type="nucleotide sequence ID" value="NZ_JACIGK010000027.1"/>
</dbReference>
<sequence>MNITVTRRGTITVVTPEGRVDQDSAPMLDAALAEAEADGGHILVDLHAVPYASSMGLRAIVACFKTLHADGRRIALCGLADLVAEVFEIAGINRVLRVFPDRAEAMPYLIGEDASDTARPAPGDPGDAPDGDAPADRTEPALRVVFWGTRGSLPTALNAQGVRGKVRAAVAAAVRAGLTPADDLDAFLDTRLPFGLRGTYGGESSCVQVDTGHAESLLFDLGSGARRFGLDCLARHGARTPRTYNIFLSHLHWDHILAFPFFAPAFIPGNRIRIHGCHETMEMALRRQQEQPSFPVDFSVFKADIAFITLTPDEPVPVAGATVTPFRQLHDGESFGYRVDRDGRSVVYSTDSEHKMADKAEVDGFVRRLAGAHTVVFDAMYSLADTFSLKEDWGHSSNVIGVDLCRMAGVSRLVLFHHEPMHDDATLDRILDQTRRYEEINRGGGRPLQVVTAHDGLVLDI</sequence>
<comment type="caution">
    <text evidence="5">The sequence shown here is derived from an EMBL/GenBank/DDBJ whole genome shotgun (WGS) entry which is preliminary data.</text>
</comment>
<dbReference type="GO" id="GO:0043856">
    <property type="term" value="F:anti-sigma factor antagonist activity"/>
    <property type="evidence" value="ECO:0007669"/>
    <property type="project" value="InterPro"/>
</dbReference>
<dbReference type="PROSITE" id="PS50801">
    <property type="entry name" value="STAS"/>
    <property type="match status" value="1"/>
</dbReference>
<comment type="similarity">
    <text evidence="1 2">Belongs to the anti-sigma-factor antagonist family.</text>
</comment>
<dbReference type="InterPro" id="IPR002645">
    <property type="entry name" value="STAS_dom"/>
</dbReference>
<dbReference type="NCBIfam" id="TIGR00377">
    <property type="entry name" value="ant_ant_sig"/>
    <property type="match status" value="1"/>
</dbReference>
<evidence type="ECO:0000256" key="1">
    <source>
        <dbReference type="ARBA" id="ARBA00009013"/>
    </source>
</evidence>
<dbReference type="SMART" id="SM00849">
    <property type="entry name" value="Lactamase_B"/>
    <property type="match status" value="1"/>
</dbReference>
<dbReference type="Pfam" id="PF12706">
    <property type="entry name" value="Lactamase_B_2"/>
    <property type="match status" value="1"/>
</dbReference>
<dbReference type="Gene3D" id="3.60.15.10">
    <property type="entry name" value="Ribonuclease Z/Hydroxyacylglutathione hydrolase-like"/>
    <property type="match status" value="1"/>
</dbReference>
<gene>
    <name evidence="5" type="ORF">GGD89_003086</name>
</gene>
<accession>A0A7W6RFF8</accession>
<evidence type="ECO:0000256" key="2">
    <source>
        <dbReference type="RuleBase" id="RU003749"/>
    </source>
</evidence>
<dbReference type="EMBL" id="JACIGK010000027">
    <property type="protein sequence ID" value="MBB4267442.1"/>
    <property type="molecule type" value="Genomic_DNA"/>
</dbReference>
<dbReference type="CDD" id="cd07715">
    <property type="entry name" value="TaR3-like_MBL-fold"/>
    <property type="match status" value="1"/>
</dbReference>
<feature type="domain" description="STAS" evidence="4">
    <location>
        <begin position="1"/>
        <end position="109"/>
    </location>
</feature>
<proteinExistence type="inferred from homology"/>
<evidence type="ECO:0000313" key="5">
    <source>
        <dbReference type="EMBL" id="MBB4267442.1"/>
    </source>
</evidence>
<evidence type="ECO:0000259" key="4">
    <source>
        <dbReference type="PROSITE" id="PS50801"/>
    </source>
</evidence>
<reference evidence="5 6" key="1">
    <citation type="submission" date="2020-08" db="EMBL/GenBank/DDBJ databases">
        <title>Genome sequencing of Purple Non-Sulfur Bacteria from various extreme environments.</title>
        <authorList>
            <person name="Mayer M."/>
        </authorList>
    </citation>
    <scope>NUCLEOTIDE SEQUENCE [LARGE SCALE GENOMIC DNA]</scope>
    <source>
        <strain evidence="5 6">JA131</strain>
    </source>
</reference>
<dbReference type="InterPro" id="IPR036866">
    <property type="entry name" value="RibonucZ/Hydroxyglut_hydro"/>
</dbReference>
<dbReference type="SUPFAM" id="SSF56281">
    <property type="entry name" value="Metallo-hydrolase/oxidoreductase"/>
    <property type="match status" value="1"/>
</dbReference>
<dbReference type="AlphaFoldDB" id="A0A7W6RFF8"/>
<dbReference type="SUPFAM" id="SSF52091">
    <property type="entry name" value="SpoIIaa-like"/>
    <property type="match status" value="1"/>
</dbReference>
<feature type="region of interest" description="Disordered" evidence="3">
    <location>
        <begin position="112"/>
        <end position="135"/>
    </location>
</feature>
<dbReference type="InterPro" id="IPR001279">
    <property type="entry name" value="Metallo-B-lactamas"/>
</dbReference>
<dbReference type="Proteomes" id="UP000554286">
    <property type="component" value="Unassembled WGS sequence"/>
</dbReference>
<dbReference type="CDD" id="cd07043">
    <property type="entry name" value="STAS_anti-anti-sigma_factors"/>
    <property type="match status" value="1"/>
</dbReference>
<dbReference type="InterPro" id="IPR036513">
    <property type="entry name" value="STAS_dom_sf"/>
</dbReference>
<dbReference type="PANTHER" id="PTHR33495:SF2">
    <property type="entry name" value="ANTI-SIGMA FACTOR ANTAGONIST TM_1081-RELATED"/>
    <property type="match status" value="1"/>
</dbReference>
<dbReference type="PANTHER" id="PTHR33495">
    <property type="entry name" value="ANTI-SIGMA FACTOR ANTAGONIST TM_1081-RELATED-RELATED"/>
    <property type="match status" value="1"/>
</dbReference>
<evidence type="ECO:0000256" key="3">
    <source>
        <dbReference type="SAM" id="MobiDB-lite"/>
    </source>
</evidence>
<feature type="compositionally biased region" description="Low complexity" evidence="3">
    <location>
        <begin position="118"/>
        <end position="132"/>
    </location>
</feature>